<dbReference type="Proteomes" id="UP000019141">
    <property type="component" value="Unassembled WGS sequence"/>
</dbReference>
<dbReference type="PANTHER" id="PTHR43802:SF1">
    <property type="entry name" value="IP11341P-RELATED"/>
    <property type="match status" value="1"/>
</dbReference>
<organism evidence="2 3">
    <name type="scientific">Entotheonella factor</name>
    <dbReference type="NCBI Taxonomy" id="1429438"/>
    <lineage>
        <taxon>Bacteria</taxon>
        <taxon>Pseudomonadati</taxon>
        <taxon>Nitrospinota/Tectimicrobiota group</taxon>
        <taxon>Candidatus Tectimicrobiota</taxon>
        <taxon>Candidatus Entotheonellia</taxon>
        <taxon>Candidatus Entotheonellales</taxon>
        <taxon>Candidatus Entotheonellaceae</taxon>
        <taxon>Candidatus Entotheonella</taxon>
    </lineage>
</organism>
<accession>W4LUW7</accession>
<dbReference type="InterPro" id="IPR029045">
    <property type="entry name" value="ClpP/crotonase-like_dom_sf"/>
</dbReference>
<gene>
    <name evidence="2" type="ORF">ETSY1_06570</name>
</gene>
<dbReference type="Pfam" id="PF00378">
    <property type="entry name" value="ECH_1"/>
    <property type="match status" value="1"/>
</dbReference>
<dbReference type="Gene3D" id="3.90.226.10">
    <property type="entry name" value="2-enoyl-CoA Hydratase, Chain A, domain 1"/>
    <property type="match status" value="1"/>
</dbReference>
<keyword evidence="3" id="KW-1185">Reference proteome</keyword>
<protein>
    <submittedName>
        <fullName evidence="2">Enoyl-CoA hydratase</fullName>
    </submittedName>
</protein>
<comment type="similarity">
    <text evidence="1">Belongs to the enoyl-CoA hydratase/isomerase family.</text>
</comment>
<dbReference type="AlphaFoldDB" id="W4LUW7"/>
<dbReference type="GO" id="GO:0003824">
    <property type="term" value="F:catalytic activity"/>
    <property type="evidence" value="ECO:0007669"/>
    <property type="project" value="UniProtKB-ARBA"/>
</dbReference>
<dbReference type="Gene3D" id="1.10.12.10">
    <property type="entry name" value="Lyase 2-enoyl-coa Hydratase, Chain A, domain 2"/>
    <property type="match status" value="1"/>
</dbReference>
<dbReference type="PATRIC" id="fig|1429438.4.peg.1442"/>
<evidence type="ECO:0000313" key="2">
    <source>
        <dbReference type="EMBL" id="ETX01680.1"/>
    </source>
</evidence>
<dbReference type="InterPro" id="IPR014748">
    <property type="entry name" value="Enoyl-CoA_hydra_C"/>
</dbReference>
<comment type="caution">
    <text evidence="2">The sequence shown here is derived from an EMBL/GenBank/DDBJ whole genome shotgun (WGS) entry which is preliminary data.</text>
</comment>
<dbReference type="HOGENOM" id="CLU_009834_7_2_7"/>
<dbReference type="CDD" id="cd06558">
    <property type="entry name" value="crotonase-like"/>
    <property type="match status" value="1"/>
</dbReference>
<dbReference type="PANTHER" id="PTHR43802">
    <property type="entry name" value="ENOYL-COA HYDRATASE"/>
    <property type="match status" value="1"/>
</dbReference>
<dbReference type="InterPro" id="IPR001753">
    <property type="entry name" value="Enoyl-CoA_hydra/iso"/>
</dbReference>
<reference evidence="2 3" key="1">
    <citation type="journal article" date="2014" name="Nature">
        <title>An environmental bacterial taxon with a large and distinct metabolic repertoire.</title>
        <authorList>
            <person name="Wilson M.C."/>
            <person name="Mori T."/>
            <person name="Ruckert C."/>
            <person name="Uria A.R."/>
            <person name="Helf M.J."/>
            <person name="Takada K."/>
            <person name="Gernert C."/>
            <person name="Steffens U.A."/>
            <person name="Heycke N."/>
            <person name="Schmitt S."/>
            <person name="Rinke C."/>
            <person name="Helfrich E.J."/>
            <person name="Brachmann A.O."/>
            <person name="Gurgui C."/>
            <person name="Wakimoto T."/>
            <person name="Kracht M."/>
            <person name="Crusemann M."/>
            <person name="Hentschel U."/>
            <person name="Abe I."/>
            <person name="Matsunaga S."/>
            <person name="Kalinowski J."/>
            <person name="Takeyama H."/>
            <person name="Piel J."/>
        </authorList>
    </citation>
    <scope>NUCLEOTIDE SEQUENCE [LARGE SCALE GENOMIC DNA]</scope>
    <source>
        <strain evidence="3">TSY1</strain>
    </source>
</reference>
<name>W4LUW7_ENTF1</name>
<dbReference type="SUPFAM" id="SSF52096">
    <property type="entry name" value="ClpP/crotonase"/>
    <property type="match status" value="1"/>
</dbReference>
<proteinExistence type="inferred from homology"/>
<evidence type="ECO:0000256" key="1">
    <source>
        <dbReference type="ARBA" id="ARBA00005254"/>
    </source>
</evidence>
<evidence type="ECO:0000313" key="3">
    <source>
        <dbReference type="Proteomes" id="UP000019141"/>
    </source>
</evidence>
<sequence>MADELLFTKENKIATITLNRPEKLNAFHDGMLADWAAALRECQVDDGVNVVVLTGKGRVFCAGGDVAGFSRSEGNRALQMSTYLRQHVHPVARAVEALQKPYLCAMNGPATGAGLDMALMADIRYAKRSARFAEAYVKVGLVPGDGGAFLLPRLIGLTKALEMFWTGDFVSAEEAERIGLISKAVDDDKLMEEIYALAERLANGPAVAISLTKRAVYQALRSDFMSSLEAITGPMGVAASTEDHIEASKAFVEKRQPEFKGR</sequence>
<dbReference type="EMBL" id="AZHW01000208">
    <property type="protein sequence ID" value="ETX01680.1"/>
    <property type="molecule type" value="Genomic_DNA"/>
</dbReference>